<proteinExistence type="predicted"/>
<comment type="caution">
    <text evidence="2">The sequence shown here is derived from an EMBL/GenBank/DDBJ whole genome shotgun (WGS) entry which is preliminary data.</text>
</comment>
<evidence type="ECO:0000313" key="2">
    <source>
        <dbReference type="EMBL" id="KAJ1153652.1"/>
    </source>
</evidence>
<reference evidence="2" key="1">
    <citation type="journal article" date="2022" name="bioRxiv">
        <title>Sequencing and chromosome-scale assembly of the giantPleurodeles waltlgenome.</title>
        <authorList>
            <person name="Brown T."/>
            <person name="Elewa A."/>
            <person name="Iarovenko S."/>
            <person name="Subramanian E."/>
            <person name="Araus A.J."/>
            <person name="Petzold A."/>
            <person name="Susuki M."/>
            <person name="Suzuki K.-i.T."/>
            <person name="Hayashi T."/>
            <person name="Toyoda A."/>
            <person name="Oliveira C."/>
            <person name="Osipova E."/>
            <person name="Leigh N.D."/>
            <person name="Simon A."/>
            <person name="Yun M.H."/>
        </authorList>
    </citation>
    <scope>NUCLEOTIDE SEQUENCE</scope>
    <source>
        <strain evidence="2">20211129_DDA</strain>
        <tissue evidence="2">Liver</tissue>
    </source>
</reference>
<gene>
    <name evidence="2" type="ORF">NDU88_006411</name>
</gene>
<evidence type="ECO:0000313" key="3">
    <source>
        <dbReference type="Proteomes" id="UP001066276"/>
    </source>
</evidence>
<accession>A0AAV7RPF8</accession>
<evidence type="ECO:0000256" key="1">
    <source>
        <dbReference type="SAM" id="Coils"/>
    </source>
</evidence>
<keyword evidence="1" id="KW-0175">Coiled coil</keyword>
<dbReference type="EMBL" id="JANPWB010000009">
    <property type="protein sequence ID" value="KAJ1153652.1"/>
    <property type="molecule type" value="Genomic_DNA"/>
</dbReference>
<dbReference type="AlphaFoldDB" id="A0AAV7RPF8"/>
<name>A0AAV7RPF8_PLEWA</name>
<protein>
    <submittedName>
        <fullName evidence="2">Uncharacterized protein</fullName>
    </submittedName>
</protein>
<keyword evidence="3" id="KW-1185">Reference proteome</keyword>
<organism evidence="2 3">
    <name type="scientific">Pleurodeles waltl</name>
    <name type="common">Iberian ribbed newt</name>
    <dbReference type="NCBI Taxonomy" id="8319"/>
    <lineage>
        <taxon>Eukaryota</taxon>
        <taxon>Metazoa</taxon>
        <taxon>Chordata</taxon>
        <taxon>Craniata</taxon>
        <taxon>Vertebrata</taxon>
        <taxon>Euteleostomi</taxon>
        <taxon>Amphibia</taxon>
        <taxon>Batrachia</taxon>
        <taxon>Caudata</taxon>
        <taxon>Salamandroidea</taxon>
        <taxon>Salamandridae</taxon>
        <taxon>Pleurodelinae</taxon>
        <taxon>Pleurodeles</taxon>
    </lineage>
</organism>
<dbReference type="Proteomes" id="UP001066276">
    <property type="component" value="Chromosome 5"/>
</dbReference>
<feature type="coiled-coil region" evidence="1">
    <location>
        <begin position="30"/>
        <end position="57"/>
    </location>
</feature>
<sequence>MDFREFRELAEMGSRVFMLKNNEIGWGEKIEHQRQEVVQLQEQHMALQAHLEDLENCSHARVRTGAEATDISDYIKALFHQILDSQSEPDVQRGWVHRVGLTRVEGG</sequence>